<protein>
    <submittedName>
        <fullName evidence="2">Uncharacterized protein</fullName>
    </submittedName>
</protein>
<gene>
    <name evidence="2" type="ORF">BD626DRAFT_556353</name>
</gene>
<feature type="region of interest" description="Disordered" evidence="1">
    <location>
        <begin position="1"/>
        <end position="32"/>
    </location>
</feature>
<evidence type="ECO:0000256" key="1">
    <source>
        <dbReference type="SAM" id="MobiDB-lite"/>
    </source>
</evidence>
<name>A0A550CK45_9AGAR</name>
<keyword evidence="3" id="KW-1185">Reference proteome</keyword>
<organism evidence="2 3">
    <name type="scientific">Schizophyllum amplum</name>
    <dbReference type="NCBI Taxonomy" id="97359"/>
    <lineage>
        <taxon>Eukaryota</taxon>
        <taxon>Fungi</taxon>
        <taxon>Dikarya</taxon>
        <taxon>Basidiomycota</taxon>
        <taxon>Agaricomycotina</taxon>
        <taxon>Agaricomycetes</taxon>
        <taxon>Agaricomycetidae</taxon>
        <taxon>Agaricales</taxon>
        <taxon>Schizophyllaceae</taxon>
        <taxon>Schizophyllum</taxon>
    </lineage>
</organism>
<reference evidence="2 3" key="1">
    <citation type="journal article" date="2019" name="New Phytol.">
        <title>Comparative genomics reveals unique wood-decay strategies and fruiting body development in the Schizophyllaceae.</title>
        <authorList>
            <person name="Almasi E."/>
            <person name="Sahu N."/>
            <person name="Krizsan K."/>
            <person name="Balint B."/>
            <person name="Kovacs G.M."/>
            <person name="Kiss B."/>
            <person name="Cseklye J."/>
            <person name="Drula E."/>
            <person name="Henrissat B."/>
            <person name="Nagy I."/>
            <person name="Chovatia M."/>
            <person name="Adam C."/>
            <person name="LaButti K."/>
            <person name="Lipzen A."/>
            <person name="Riley R."/>
            <person name="Grigoriev I.V."/>
            <person name="Nagy L.G."/>
        </authorList>
    </citation>
    <scope>NUCLEOTIDE SEQUENCE [LARGE SCALE GENOMIC DNA]</scope>
    <source>
        <strain evidence="2 3">NL-1724</strain>
    </source>
</reference>
<sequence length="137" mass="15799">MTRAARMASRTLSTSCHETRPRPTSPEDIESWIRDAPSSDDRYHALTLDDVYGYKFETNEQVWIRDPQGMWRLANITPKAPKAGPARYKDGLYYSAVLIDQERARKPCLYAPQNGDIKPDTPHIRRLLLEEGYLSLF</sequence>
<evidence type="ECO:0000313" key="2">
    <source>
        <dbReference type="EMBL" id="TRM65175.1"/>
    </source>
</evidence>
<proteinExistence type="predicted"/>
<comment type="caution">
    <text evidence="2">The sequence shown here is derived from an EMBL/GenBank/DDBJ whole genome shotgun (WGS) entry which is preliminary data.</text>
</comment>
<evidence type="ECO:0000313" key="3">
    <source>
        <dbReference type="Proteomes" id="UP000320762"/>
    </source>
</evidence>
<dbReference type="AlphaFoldDB" id="A0A550CK45"/>
<accession>A0A550CK45</accession>
<dbReference type="Proteomes" id="UP000320762">
    <property type="component" value="Unassembled WGS sequence"/>
</dbReference>
<dbReference type="OrthoDB" id="3205170at2759"/>
<dbReference type="EMBL" id="VDMD01000005">
    <property type="protein sequence ID" value="TRM65175.1"/>
    <property type="molecule type" value="Genomic_DNA"/>
</dbReference>